<dbReference type="GO" id="GO:0005737">
    <property type="term" value="C:cytoplasm"/>
    <property type="evidence" value="ECO:0007669"/>
    <property type="project" value="TreeGrafter"/>
</dbReference>
<dbReference type="Gene3D" id="1.20.1050.10">
    <property type="match status" value="1"/>
</dbReference>
<organism evidence="3 4">
    <name type="scientific">Seminavis robusta</name>
    <dbReference type="NCBI Taxonomy" id="568900"/>
    <lineage>
        <taxon>Eukaryota</taxon>
        <taxon>Sar</taxon>
        <taxon>Stramenopiles</taxon>
        <taxon>Ochrophyta</taxon>
        <taxon>Bacillariophyta</taxon>
        <taxon>Bacillariophyceae</taxon>
        <taxon>Bacillariophycidae</taxon>
        <taxon>Naviculales</taxon>
        <taxon>Naviculaceae</taxon>
        <taxon>Seminavis</taxon>
    </lineage>
</organism>
<evidence type="ECO:0000313" key="4">
    <source>
        <dbReference type="Proteomes" id="UP001153069"/>
    </source>
</evidence>
<dbReference type="SUPFAM" id="SSF47616">
    <property type="entry name" value="GST C-terminal domain-like"/>
    <property type="match status" value="1"/>
</dbReference>
<dbReference type="PANTHER" id="PTHR43968:SF6">
    <property type="entry name" value="GLUTATHIONE S-TRANSFERASE OMEGA"/>
    <property type="match status" value="1"/>
</dbReference>
<dbReference type="PANTHER" id="PTHR43968">
    <property type="match status" value="1"/>
</dbReference>
<comment type="caution">
    <text evidence="3">The sequence shown here is derived from an EMBL/GenBank/DDBJ whole genome shotgun (WGS) entry which is preliminary data.</text>
</comment>
<evidence type="ECO:0000259" key="2">
    <source>
        <dbReference type="PROSITE" id="PS50405"/>
    </source>
</evidence>
<dbReference type="InterPro" id="IPR004045">
    <property type="entry name" value="Glutathione_S-Trfase_N"/>
</dbReference>
<feature type="domain" description="GST N-terminal" evidence="1">
    <location>
        <begin position="1"/>
        <end position="61"/>
    </location>
</feature>
<proteinExistence type="predicted"/>
<dbReference type="InterPro" id="IPR036282">
    <property type="entry name" value="Glutathione-S-Trfase_C_sf"/>
</dbReference>
<dbReference type="Proteomes" id="UP001153069">
    <property type="component" value="Unassembled WGS sequence"/>
</dbReference>
<dbReference type="EMBL" id="CAICTM010000033">
    <property type="protein sequence ID" value="CAB9498221.1"/>
    <property type="molecule type" value="Genomic_DNA"/>
</dbReference>
<dbReference type="Gene3D" id="3.40.30.10">
    <property type="entry name" value="Glutaredoxin"/>
    <property type="match status" value="1"/>
</dbReference>
<dbReference type="OrthoDB" id="4951845at2759"/>
<dbReference type="SFLD" id="SFLDS00019">
    <property type="entry name" value="Glutathione_Transferase_(cytos"/>
    <property type="match status" value="1"/>
</dbReference>
<dbReference type="InterPro" id="IPR050983">
    <property type="entry name" value="GST_Omega/HSP26"/>
</dbReference>
<accession>A0A9N8H2C8</accession>
<dbReference type="Pfam" id="PF13409">
    <property type="entry name" value="GST_N_2"/>
    <property type="match status" value="1"/>
</dbReference>
<dbReference type="AlphaFoldDB" id="A0A9N8H2C8"/>
<dbReference type="SFLD" id="SFLDG00358">
    <property type="entry name" value="Main_(cytGST)"/>
    <property type="match status" value="1"/>
</dbReference>
<reference evidence="3" key="1">
    <citation type="submission" date="2020-06" db="EMBL/GenBank/DDBJ databases">
        <authorList>
            <consortium name="Plant Systems Biology data submission"/>
        </authorList>
    </citation>
    <scope>NUCLEOTIDE SEQUENCE</scope>
    <source>
        <strain evidence="3">D6</strain>
    </source>
</reference>
<dbReference type="InterPro" id="IPR010987">
    <property type="entry name" value="Glutathione-S-Trfase_C-like"/>
</dbReference>
<dbReference type="SUPFAM" id="SSF52833">
    <property type="entry name" value="Thioredoxin-like"/>
    <property type="match status" value="1"/>
</dbReference>
<evidence type="ECO:0000259" key="1">
    <source>
        <dbReference type="PROSITE" id="PS50404"/>
    </source>
</evidence>
<sequence>MLELGLPFELVHVSVMKKEPWFLEINPRGKVPAIQNLQDGSVIYESAICDEYLCDYARQMDTNNNTDQDSKSKLWKLMPTDAADKAAMRLLNDHIDTQLGPAQYTFLMNDDKEKDAGLMDTLEDALQVLQDSLIQRGGPYLMGSHFTLAEAHVLPFFLRLVVSLQHFKDYQIPPQRFGRLLEWYELCTQRESFQTTAKSDETIVEVYQKFVDMKYGFGGLNKNKEVEM</sequence>
<evidence type="ECO:0000313" key="3">
    <source>
        <dbReference type="EMBL" id="CAB9498221.1"/>
    </source>
</evidence>
<dbReference type="PROSITE" id="PS50404">
    <property type="entry name" value="GST_NTER"/>
    <property type="match status" value="1"/>
</dbReference>
<keyword evidence="4" id="KW-1185">Reference proteome</keyword>
<gene>
    <name evidence="3" type="ORF">SEMRO_33_G021560.1</name>
</gene>
<feature type="domain" description="GST C-terminal" evidence="2">
    <location>
        <begin position="81"/>
        <end position="210"/>
    </location>
</feature>
<dbReference type="PROSITE" id="PS50405">
    <property type="entry name" value="GST_CTER"/>
    <property type="match status" value="1"/>
</dbReference>
<dbReference type="InterPro" id="IPR036249">
    <property type="entry name" value="Thioredoxin-like_sf"/>
</dbReference>
<protein>
    <submittedName>
        <fullName evidence="3">Probable glutathione</fullName>
    </submittedName>
</protein>
<name>A0A9N8H2C8_9STRA</name>
<dbReference type="InterPro" id="IPR040079">
    <property type="entry name" value="Glutathione_S-Trfase"/>
</dbReference>